<comment type="caution">
    <text evidence="2">The sequence shown here is derived from an EMBL/GenBank/DDBJ whole genome shotgun (WGS) entry which is preliminary data.</text>
</comment>
<feature type="compositionally biased region" description="Basic and acidic residues" evidence="1">
    <location>
        <begin position="50"/>
        <end position="61"/>
    </location>
</feature>
<evidence type="ECO:0000256" key="1">
    <source>
        <dbReference type="SAM" id="MobiDB-lite"/>
    </source>
</evidence>
<accession>A0A7J0F9C7</accession>
<feature type="region of interest" description="Disordered" evidence="1">
    <location>
        <begin position="49"/>
        <end position="118"/>
    </location>
</feature>
<sequence>MESERPEVEGFKVEMRAFMAQMSDSMKLLHTKVDNIAFRLMIVQKKMRNLTKEVQKGKIPMEEDESEEEDKEEEQEKVEDKKEEEEKEDGSDSAKLGADEDSSKTESDTNPIIPRTSD</sequence>
<keyword evidence="3" id="KW-1185">Reference proteome</keyword>
<dbReference type="Proteomes" id="UP000585474">
    <property type="component" value="Unassembled WGS sequence"/>
</dbReference>
<feature type="compositionally biased region" description="Acidic residues" evidence="1">
    <location>
        <begin position="62"/>
        <end position="91"/>
    </location>
</feature>
<feature type="compositionally biased region" description="Basic and acidic residues" evidence="1">
    <location>
        <begin position="97"/>
        <end position="107"/>
    </location>
</feature>
<dbReference type="AlphaFoldDB" id="A0A7J0F9C7"/>
<organism evidence="2 3">
    <name type="scientific">Actinidia rufa</name>
    <dbReference type="NCBI Taxonomy" id="165716"/>
    <lineage>
        <taxon>Eukaryota</taxon>
        <taxon>Viridiplantae</taxon>
        <taxon>Streptophyta</taxon>
        <taxon>Embryophyta</taxon>
        <taxon>Tracheophyta</taxon>
        <taxon>Spermatophyta</taxon>
        <taxon>Magnoliopsida</taxon>
        <taxon>eudicotyledons</taxon>
        <taxon>Gunneridae</taxon>
        <taxon>Pentapetalae</taxon>
        <taxon>asterids</taxon>
        <taxon>Ericales</taxon>
        <taxon>Actinidiaceae</taxon>
        <taxon>Actinidia</taxon>
    </lineage>
</organism>
<name>A0A7J0F9C7_9ERIC</name>
<evidence type="ECO:0000313" key="3">
    <source>
        <dbReference type="Proteomes" id="UP000585474"/>
    </source>
</evidence>
<protein>
    <submittedName>
        <fullName evidence="2">Uncharacterized protein</fullName>
    </submittedName>
</protein>
<reference evidence="2 3" key="1">
    <citation type="submission" date="2019-07" db="EMBL/GenBank/DDBJ databases">
        <title>De Novo Assembly of kiwifruit Actinidia rufa.</title>
        <authorList>
            <person name="Sugita-Konishi S."/>
            <person name="Sato K."/>
            <person name="Mori E."/>
            <person name="Abe Y."/>
            <person name="Kisaki G."/>
            <person name="Hamano K."/>
            <person name="Suezawa K."/>
            <person name="Otani M."/>
            <person name="Fukuda T."/>
            <person name="Manabe T."/>
            <person name="Gomi K."/>
            <person name="Tabuchi M."/>
            <person name="Akimitsu K."/>
            <person name="Kataoka I."/>
        </authorList>
    </citation>
    <scope>NUCLEOTIDE SEQUENCE [LARGE SCALE GENOMIC DNA]</scope>
    <source>
        <strain evidence="3">cv. Fuchu</strain>
    </source>
</reference>
<dbReference type="EMBL" id="BJWL01000010">
    <property type="protein sequence ID" value="GFY95308.1"/>
    <property type="molecule type" value="Genomic_DNA"/>
</dbReference>
<evidence type="ECO:0000313" key="2">
    <source>
        <dbReference type="EMBL" id="GFY95308.1"/>
    </source>
</evidence>
<proteinExistence type="predicted"/>
<gene>
    <name evidence="2" type="ORF">Acr_10g0006930</name>
</gene>